<reference evidence="4" key="1">
    <citation type="journal article" date="2019" name="Environ. Microbiol.">
        <title>Fungal ecological strategies reflected in gene transcription - a case study of two litter decomposers.</title>
        <authorList>
            <person name="Barbi F."/>
            <person name="Kohler A."/>
            <person name="Barry K."/>
            <person name="Baskaran P."/>
            <person name="Daum C."/>
            <person name="Fauchery L."/>
            <person name="Ihrmark K."/>
            <person name="Kuo A."/>
            <person name="LaButti K."/>
            <person name="Lipzen A."/>
            <person name="Morin E."/>
            <person name="Grigoriev I.V."/>
            <person name="Henrissat B."/>
            <person name="Lindahl B."/>
            <person name="Martin F."/>
        </authorList>
    </citation>
    <scope>NUCLEOTIDE SEQUENCE</scope>
    <source>
        <strain evidence="4">JB14</strain>
    </source>
</reference>
<evidence type="ECO:0000256" key="2">
    <source>
        <dbReference type="ARBA" id="ARBA00022827"/>
    </source>
</evidence>
<dbReference type="AlphaFoldDB" id="A0A6A4HIR8"/>
<dbReference type="InterPro" id="IPR050982">
    <property type="entry name" value="Auxin_biosynth/cation_transpt"/>
</dbReference>
<name>A0A6A4HIR8_9AGAR</name>
<gene>
    <name evidence="4" type="ORF">BT96DRAFT_884524</name>
</gene>
<dbReference type="InterPro" id="IPR020946">
    <property type="entry name" value="Flavin_mOase-like"/>
</dbReference>
<evidence type="ECO:0000313" key="5">
    <source>
        <dbReference type="Proteomes" id="UP000799118"/>
    </source>
</evidence>
<keyword evidence="5" id="KW-1185">Reference proteome</keyword>
<accession>A0A6A4HIR8</accession>
<dbReference type="OrthoDB" id="74360at2759"/>
<evidence type="ECO:0000313" key="4">
    <source>
        <dbReference type="EMBL" id="KAE9396785.1"/>
    </source>
</evidence>
<organism evidence="4 5">
    <name type="scientific">Gymnopus androsaceus JB14</name>
    <dbReference type="NCBI Taxonomy" id="1447944"/>
    <lineage>
        <taxon>Eukaryota</taxon>
        <taxon>Fungi</taxon>
        <taxon>Dikarya</taxon>
        <taxon>Basidiomycota</taxon>
        <taxon>Agaricomycotina</taxon>
        <taxon>Agaricomycetes</taxon>
        <taxon>Agaricomycetidae</taxon>
        <taxon>Agaricales</taxon>
        <taxon>Marasmiineae</taxon>
        <taxon>Omphalotaceae</taxon>
        <taxon>Gymnopus</taxon>
    </lineage>
</organism>
<dbReference type="Proteomes" id="UP000799118">
    <property type="component" value="Unassembled WGS sequence"/>
</dbReference>
<dbReference type="PANTHER" id="PTHR43539:SF68">
    <property type="entry name" value="FLAVIN-BINDING MONOOXYGENASE-LIKE PROTEIN (AFU_ORTHOLOGUE AFUA_4G09220)"/>
    <property type="match status" value="1"/>
</dbReference>
<evidence type="ECO:0000256" key="3">
    <source>
        <dbReference type="ARBA" id="ARBA00023002"/>
    </source>
</evidence>
<keyword evidence="3" id="KW-0560">Oxidoreductase</keyword>
<dbReference type="InterPro" id="IPR036188">
    <property type="entry name" value="FAD/NAD-bd_sf"/>
</dbReference>
<dbReference type="GO" id="GO:0050661">
    <property type="term" value="F:NADP binding"/>
    <property type="evidence" value="ECO:0007669"/>
    <property type="project" value="InterPro"/>
</dbReference>
<dbReference type="SUPFAM" id="SSF51905">
    <property type="entry name" value="FAD/NAD(P)-binding domain"/>
    <property type="match status" value="2"/>
</dbReference>
<keyword evidence="1" id="KW-0285">Flavoprotein</keyword>
<sequence length="572" mass="63096">MTDLNGIASTWLAQLSDSLKQKDAASSVSLFHPHGWLRDLLVFSWNLRTLSGREQILEYLSANIDSTTITELKVSSDEYFKPSPGEVSGSVSSGFTFSTPIANGKGMFTLIPVDSDSGSEPGAWKAFTVLMSLDSLKEHEPDRSLCWTEVRQERRRKIEENPHVLIVGAGQNGLQVAARFQQMDISTLVIEKNERIGDQWRRRYPSLTLHTTKQHHTMLYQPYPETWPRFTPRDKVADWLEQYAVSQDIVVWTKAQPLPIPSYDYEAKKWTVSIDKDGEIVTICPKHIVLATGTLGEPYTPVVEGQDLFKGELLHSELYSGGSQFSGKRVVIVGTGNSGADIALDLHVRLGAQSVTLLQRSSTCVQSTKTVCEGLDHIWGPSVPTEVADYRSAATPFKLVKQILVGQKESNWAKDKDIIEGLAKAGLNVNLGPEGAGILPLVIERGGGYWMDVGCAEYVVAGKIKVKSGVEIQKFSENAVFLNDGSMLEADVVIFATGFLHIRGVMKKLFGDEVDKTGPVYGVDEEGEIQGAYRPTGHPGLWYAPGDFQASRFGSRFLAIQLQALELGFMKL</sequence>
<protein>
    <submittedName>
        <fullName evidence="4">FAD/NAD(P)-binding domain-containing protein</fullName>
    </submittedName>
</protein>
<keyword evidence="2" id="KW-0274">FAD</keyword>
<dbReference type="PRINTS" id="PR00368">
    <property type="entry name" value="FADPNR"/>
</dbReference>
<dbReference type="GO" id="GO:0050660">
    <property type="term" value="F:flavin adenine dinucleotide binding"/>
    <property type="evidence" value="ECO:0007669"/>
    <property type="project" value="InterPro"/>
</dbReference>
<dbReference type="Gene3D" id="3.50.50.60">
    <property type="entry name" value="FAD/NAD(P)-binding domain"/>
    <property type="match status" value="1"/>
</dbReference>
<dbReference type="Pfam" id="PF00743">
    <property type="entry name" value="FMO-like"/>
    <property type="match status" value="1"/>
</dbReference>
<evidence type="ECO:0000256" key="1">
    <source>
        <dbReference type="ARBA" id="ARBA00022630"/>
    </source>
</evidence>
<dbReference type="PANTHER" id="PTHR43539">
    <property type="entry name" value="FLAVIN-BINDING MONOOXYGENASE-LIKE PROTEIN (AFU_ORTHOLOGUE AFUA_4G09220)"/>
    <property type="match status" value="1"/>
</dbReference>
<dbReference type="GO" id="GO:0004499">
    <property type="term" value="F:N,N-dimethylaniline monooxygenase activity"/>
    <property type="evidence" value="ECO:0007669"/>
    <property type="project" value="InterPro"/>
</dbReference>
<proteinExistence type="predicted"/>
<dbReference type="EMBL" id="ML769508">
    <property type="protein sequence ID" value="KAE9396785.1"/>
    <property type="molecule type" value="Genomic_DNA"/>
</dbReference>